<accession>A0A0C3ACZ7</accession>
<protein>
    <submittedName>
        <fullName evidence="1">Uncharacterized protein</fullName>
    </submittedName>
</protein>
<dbReference type="OrthoDB" id="3060861at2759"/>
<dbReference type="InParanoid" id="A0A0C3ACZ7"/>
<reference evidence="2" key="2">
    <citation type="submission" date="2015-01" db="EMBL/GenBank/DDBJ databases">
        <title>Evolutionary Origins and Diversification of the Mycorrhizal Mutualists.</title>
        <authorList>
            <consortium name="DOE Joint Genome Institute"/>
            <consortium name="Mycorrhizal Genomics Consortium"/>
            <person name="Kohler A."/>
            <person name="Kuo A."/>
            <person name="Nagy L.G."/>
            <person name="Floudas D."/>
            <person name="Copeland A."/>
            <person name="Barry K.W."/>
            <person name="Cichocki N."/>
            <person name="Veneault-Fourrey C."/>
            <person name="LaButti K."/>
            <person name="Lindquist E.A."/>
            <person name="Lipzen A."/>
            <person name="Lundell T."/>
            <person name="Morin E."/>
            <person name="Murat C."/>
            <person name="Riley R."/>
            <person name="Ohm R."/>
            <person name="Sun H."/>
            <person name="Tunlid A."/>
            <person name="Henrissat B."/>
            <person name="Grigoriev I.V."/>
            <person name="Hibbett D.S."/>
            <person name="Martin F."/>
        </authorList>
    </citation>
    <scope>NUCLEOTIDE SEQUENCE [LARGE SCALE GENOMIC DNA]</scope>
    <source>
        <strain evidence="2">F 1598</strain>
    </source>
</reference>
<sequence length="117" mass="13638">MEDIVVRSECVSKETNAWLFVAAQHPNASGQFIHYTSPRLRRKEKEDTKEIVQQFHATVNSLMNARRKDALEMGRALENSRHELAQKEDEVRKQVDEIRKKDALLAKYKDMLGIDKQ</sequence>
<dbReference type="EMBL" id="KN833252">
    <property type="protein sequence ID" value="KIM71633.1"/>
    <property type="molecule type" value="Genomic_DNA"/>
</dbReference>
<dbReference type="Proteomes" id="UP000054166">
    <property type="component" value="Unassembled WGS sequence"/>
</dbReference>
<proteinExistence type="predicted"/>
<dbReference type="AlphaFoldDB" id="A0A0C3ACZ7"/>
<organism evidence="1 2">
    <name type="scientific">Piloderma croceum (strain F 1598)</name>
    <dbReference type="NCBI Taxonomy" id="765440"/>
    <lineage>
        <taxon>Eukaryota</taxon>
        <taxon>Fungi</taxon>
        <taxon>Dikarya</taxon>
        <taxon>Basidiomycota</taxon>
        <taxon>Agaricomycotina</taxon>
        <taxon>Agaricomycetes</taxon>
        <taxon>Agaricomycetidae</taxon>
        <taxon>Atheliales</taxon>
        <taxon>Atheliaceae</taxon>
        <taxon>Piloderma</taxon>
    </lineage>
</organism>
<keyword evidence="2" id="KW-1185">Reference proteome</keyword>
<reference evidence="1 2" key="1">
    <citation type="submission" date="2014-04" db="EMBL/GenBank/DDBJ databases">
        <authorList>
            <consortium name="DOE Joint Genome Institute"/>
            <person name="Kuo A."/>
            <person name="Tarkka M."/>
            <person name="Buscot F."/>
            <person name="Kohler A."/>
            <person name="Nagy L.G."/>
            <person name="Floudas D."/>
            <person name="Copeland A."/>
            <person name="Barry K.W."/>
            <person name="Cichocki N."/>
            <person name="Veneault-Fourrey C."/>
            <person name="LaButti K."/>
            <person name="Lindquist E.A."/>
            <person name="Lipzen A."/>
            <person name="Lundell T."/>
            <person name="Morin E."/>
            <person name="Murat C."/>
            <person name="Sun H."/>
            <person name="Tunlid A."/>
            <person name="Henrissat B."/>
            <person name="Grigoriev I.V."/>
            <person name="Hibbett D.S."/>
            <person name="Martin F."/>
            <person name="Nordberg H.P."/>
            <person name="Cantor M.N."/>
            <person name="Hua S.X."/>
        </authorList>
    </citation>
    <scope>NUCLEOTIDE SEQUENCE [LARGE SCALE GENOMIC DNA]</scope>
    <source>
        <strain evidence="1 2">F 1598</strain>
    </source>
</reference>
<dbReference type="HOGENOM" id="CLU_169365_0_0_1"/>
<name>A0A0C3ACZ7_PILCF</name>
<gene>
    <name evidence="1" type="ORF">PILCRDRAFT_830226</name>
</gene>
<evidence type="ECO:0000313" key="1">
    <source>
        <dbReference type="EMBL" id="KIM71633.1"/>
    </source>
</evidence>
<evidence type="ECO:0000313" key="2">
    <source>
        <dbReference type="Proteomes" id="UP000054166"/>
    </source>
</evidence>